<keyword evidence="1" id="KW-0620">Polyamine biosynthesis</keyword>
<dbReference type="SUPFAM" id="SSF53335">
    <property type="entry name" value="S-adenosyl-L-methionine-dependent methyltransferases"/>
    <property type="match status" value="1"/>
</dbReference>
<dbReference type="PANTHER" id="PTHR43317:SF1">
    <property type="entry name" value="THERMOSPERMINE SYNTHASE ACAULIS5"/>
    <property type="match status" value="1"/>
</dbReference>
<gene>
    <name evidence="2" type="ORF">A3K42_00225</name>
</gene>
<organism evidence="2 3">
    <name type="scientific">candidate division WWE3 bacterium RBG_13_37_7</name>
    <dbReference type="NCBI Taxonomy" id="1802609"/>
    <lineage>
        <taxon>Bacteria</taxon>
        <taxon>Katanobacteria</taxon>
    </lineage>
</organism>
<evidence type="ECO:0008006" key="4">
    <source>
        <dbReference type="Google" id="ProtNLM"/>
    </source>
</evidence>
<reference evidence="2 3" key="1">
    <citation type="journal article" date="2016" name="Nat. Commun.">
        <title>Thousands of microbial genomes shed light on interconnected biogeochemical processes in an aquifer system.</title>
        <authorList>
            <person name="Anantharaman K."/>
            <person name="Brown C.T."/>
            <person name="Hug L.A."/>
            <person name="Sharon I."/>
            <person name="Castelle C.J."/>
            <person name="Probst A.J."/>
            <person name="Thomas B.C."/>
            <person name="Singh A."/>
            <person name="Wilkins M.J."/>
            <person name="Karaoz U."/>
            <person name="Brodie E.L."/>
            <person name="Williams K.H."/>
            <person name="Hubbard S.S."/>
            <person name="Banfield J.F."/>
        </authorList>
    </citation>
    <scope>NUCLEOTIDE SEQUENCE [LARGE SCALE GENOMIC DNA]</scope>
</reference>
<evidence type="ECO:0000313" key="2">
    <source>
        <dbReference type="EMBL" id="OGC38418.1"/>
    </source>
</evidence>
<dbReference type="CDD" id="cd02440">
    <property type="entry name" value="AdoMet_MTases"/>
    <property type="match status" value="1"/>
</dbReference>
<proteinExistence type="predicted"/>
<evidence type="ECO:0000313" key="3">
    <source>
        <dbReference type="Proteomes" id="UP000178270"/>
    </source>
</evidence>
<dbReference type="GO" id="GO:0006596">
    <property type="term" value="P:polyamine biosynthetic process"/>
    <property type="evidence" value="ECO:0007669"/>
    <property type="project" value="UniProtKB-KW"/>
</dbReference>
<dbReference type="Proteomes" id="UP000178270">
    <property type="component" value="Unassembled WGS sequence"/>
</dbReference>
<dbReference type="PANTHER" id="PTHR43317">
    <property type="entry name" value="THERMOSPERMINE SYNTHASE ACAULIS5"/>
    <property type="match status" value="1"/>
</dbReference>
<dbReference type="EMBL" id="MEUS01000031">
    <property type="protein sequence ID" value="OGC38418.1"/>
    <property type="molecule type" value="Genomic_DNA"/>
</dbReference>
<dbReference type="InterPro" id="IPR029063">
    <property type="entry name" value="SAM-dependent_MTases_sf"/>
</dbReference>
<dbReference type="AlphaFoldDB" id="A0A1F4U0A8"/>
<evidence type="ECO:0000256" key="1">
    <source>
        <dbReference type="ARBA" id="ARBA00023115"/>
    </source>
</evidence>
<dbReference type="Pfam" id="PF01564">
    <property type="entry name" value="Spermine_synth"/>
    <property type="match status" value="1"/>
</dbReference>
<sequence>MDIHKVLNLPNVIYTTSSPYNKEIEVLEHESTRKLRVNGASQSVNWESPLCEKLFWGKTVELLKKETPELKKILILGLGGGTVQHLVSRAFPEVYIVSVEIDSVIVDIAKKYFDTSSIPNHQIIVNDAFRVVMEPEEFKLSKGGFEAVFVDVYVGEQYPNLGKSGGFISAVKNMVQPGGLVIFNRIYTEEYLDDVDAFIEQLGEFLENIQTEIVAGYTNSDNILIYGRVF</sequence>
<accession>A0A1F4U0A8</accession>
<dbReference type="Gene3D" id="3.40.50.150">
    <property type="entry name" value="Vaccinia Virus protein VP39"/>
    <property type="match status" value="1"/>
</dbReference>
<name>A0A1F4U0A8_UNCKA</name>
<comment type="caution">
    <text evidence="2">The sequence shown here is derived from an EMBL/GenBank/DDBJ whole genome shotgun (WGS) entry which is preliminary data.</text>
</comment>
<protein>
    <recommendedName>
        <fullName evidence="4">PABS domain-containing protein</fullName>
    </recommendedName>
</protein>